<evidence type="ECO:0000256" key="5">
    <source>
        <dbReference type="ARBA" id="ARBA00067165"/>
    </source>
</evidence>
<dbReference type="Pfam" id="PF00515">
    <property type="entry name" value="TPR_1"/>
    <property type="match status" value="2"/>
</dbReference>
<comment type="caution">
    <text evidence="8">The sequence shown here is derived from an EMBL/GenBank/DDBJ whole genome shotgun (WGS) entry which is preliminary data.</text>
</comment>
<dbReference type="SMART" id="SM00028">
    <property type="entry name" value="TPR"/>
    <property type="match status" value="3"/>
</dbReference>
<dbReference type="PROSITE" id="PS50005">
    <property type="entry name" value="TPR"/>
    <property type="match status" value="1"/>
</dbReference>
<dbReference type="OrthoDB" id="1872379at2759"/>
<feature type="compositionally biased region" description="Basic and acidic residues" evidence="7">
    <location>
        <begin position="128"/>
        <end position="155"/>
    </location>
</feature>
<evidence type="ECO:0000256" key="7">
    <source>
        <dbReference type="SAM" id="MobiDB-lite"/>
    </source>
</evidence>
<keyword evidence="2" id="KW-0677">Repeat</keyword>
<dbReference type="SUPFAM" id="SSF48452">
    <property type="entry name" value="TPR-like"/>
    <property type="match status" value="1"/>
</dbReference>
<evidence type="ECO:0000256" key="6">
    <source>
        <dbReference type="PROSITE-ProRule" id="PRU00339"/>
    </source>
</evidence>
<organism evidence="8 9">
    <name type="scientific">Dreissena polymorpha</name>
    <name type="common">Zebra mussel</name>
    <name type="synonym">Mytilus polymorpha</name>
    <dbReference type="NCBI Taxonomy" id="45954"/>
    <lineage>
        <taxon>Eukaryota</taxon>
        <taxon>Metazoa</taxon>
        <taxon>Spiralia</taxon>
        <taxon>Lophotrochozoa</taxon>
        <taxon>Mollusca</taxon>
        <taxon>Bivalvia</taxon>
        <taxon>Autobranchia</taxon>
        <taxon>Heteroconchia</taxon>
        <taxon>Euheterodonta</taxon>
        <taxon>Imparidentia</taxon>
        <taxon>Neoheterodontei</taxon>
        <taxon>Myida</taxon>
        <taxon>Dreissenoidea</taxon>
        <taxon>Dreissenidae</taxon>
        <taxon>Dreissena</taxon>
    </lineage>
</organism>
<comment type="subunit">
    <text evidence="4">Interacts with the GAP domain of NF1. Interacts (via TPR repeats) with HSP90AA1 and HSPA8.</text>
</comment>
<dbReference type="InterPro" id="IPR052769">
    <property type="entry name" value="TPR_domain_protein"/>
</dbReference>
<reference evidence="8" key="1">
    <citation type="journal article" date="2019" name="bioRxiv">
        <title>The Genome of the Zebra Mussel, Dreissena polymorpha: A Resource for Invasive Species Research.</title>
        <authorList>
            <person name="McCartney M.A."/>
            <person name="Auch B."/>
            <person name="Kono T."/>
            <person name="Mallez S."/>
            <person name="Zhang Y."/>
            <person name="Obille A."/>
            <person name="Becker A."/>
            <person name="Abrahante J.E."/>
            <person name="Garbe J."/>
            <person name="Badalamenti J.P."/>
            <person name="Herman A."/>
            <person name="Mangelson H."/>
            <person name="Liachko I."/>
            <person name="Sullivan S."/>
            <person name="Sone E.D."/>
            <person name="Koren S."/>
            <person name="Silverstein K.A.T."/>
            <person name="Beckman K.B."/>
            <person name="Gohl D.M."/>
        </authorList>
    </citation>
    <scope>NUCLEOTIDE SEQUENCE</scope>
    <source>
        <strain evidence="8">Duluth1</strain>
        <tissue evidence="8">Whole animal</tissue>
    </source>
</reference>
<dbReference type="EMBL" id="JAIWYP010000008">
    <property type="protein sequence ID" value="KAH3787028.1"/>
    <property type="molecule type" value="Genomic_DNA"/>
</dbReference>
<dbReference type="FunFam" id="1.25.40.10:FF:000367">
    <property type="entry name" value="Tetratricopeptide repeat domain 1"/>
    <property type="match status" value="1"/>
</dbReference>
<reference evidence="8" key="2">
    <citation type="submission" date="2020-11" db="EMBL/GenBank/DDBJ databases">
        <authorList>
            <person name="McCartney M.A."/>
            <person name="Auch B."/>
            <person name="Kono T."/>
            <person name="Mallez S."/>
            <person name="Becker A."/>
            <person name="Gohl D.M."/>
            <person name="Silverstein K.A.T."/>
            <person name="Koren S."/>
            <person name="Bechman K.B."/>
            <person name="Herman A."/>
            <person name="Abrahante J.E."/>
            <person name="Garbe J."/>
        </authorList>
    </citation>
    <scope>NUCLEOTIDE SEQUENCE</scope>
    <source>
        <strain evidence="8">Duluth1</strain>
        <tissue evidence="8">Whole animal</tissue>
    </source>
</reference>
<dbReference type="Gene3D" id="1.25.40.10">
    <property type="entry name" value="Tetratricopeptide repeat domain"/>
    <property type="match status" value="1"/>
</dbReference>
<feature type="region of interest" description="Disordered" evidence="7">
    <location>
        <begin position="110"/>
        <end position="184"/>
    </location>
</feature>
<evidence type="ECO:0000256" key="2">
    <source>
        <dbReference type="ARBA" id="ARBA00022737"/>
    </source>
</evidence>
<dbReference type="Proteomes" id="UP000828390">
    <property type="component" value="Unassembled WGS sequence"/>
</dbReference>
<proteinExistence type="predicted"/>
<dbReference type="PROSITE" id="PS50293">
    <property type="entry name" value="TPR_REGION"/>
    <property type="match status" value="1"/>
</dbReference>
<name>A0A9D4EWC6_DREPO</name>
<evidence type="ECO:0000313" key="9">
    <source>
        <dbReference type="Proteomes" id="UP000828390"/>
    </source>
</evidence>
<dbReference type="InterPro" id="IPR011990">
    <property type="entry name" value="TPR-like_helical_dom_sf"/>
</dbReference>
<keyword evidence="1" id="KW-0597">Phosphoprotein</keyword>
<accession>A0A9D4EWC6</accession>
<dbReference type="AlphaFoldDB" id="A0A9D4EWC6"/>
<sequence>MENNENGDKWPNQGAGYVPLHLRLNADPSLMEDCTKTANEIQSFCMAVEDSIDSNALFDTTQHDVSTLHKLGNVETAENDKQPYNCTEKEMGNLTEVNRDKCNEKDKVVTLHIDDSSENTEASSGDSAKTDKTVKGSGHENEGMDGNSEEKHIEEATEEDVASEGSDQEYESAEEGEELNLDQLHLRDMENELSDEQKEEKRESVAALKEEGNELFRTGSYKSAIIAYSRALRACPLKFARDRAILYSNKAACKMRLEMYEECIRDCTKAIELHPHYLKAVMRRAEIYEKLDKLDEALADYQKILELDPGQHSARAACLRLPDQIKERNEKLKTEMIGKLKELGNMVLRPFGLSTNNFQLNQDPNTGGYSVNFVQNTPQQ</sequence>
<feature type="compositionally biased region" description="Acidic residues" evidence="7">
    <location>
        <begin position="156"/>
        <end position="180"/>
    </location>
</feature>
<keyword evidence="9" id="KW-1185">Reference proteome</keyword>
<dbReference type="PANTHER" id="PTHR46014">
    <property type="entry name" value="TETRATRICOPEPTIDE REPEAT PROTEIN 1"/>
    <property type="match status" value="1"/>
</dbReference>
<protein>
    <recommendedName>
        <fullName evidence="5">Tetratricopeptide repeat protein 1</fullName>
    </recommendedName>
</protein>
<dbReference type="PANTHER" id="PTHR46014:SF1">
    <property type="entry name" value="TETRATRICOPEPTIDE REPEAT PROTEIN 1"/>
    <property type="match status" value="1"/>
</dbReference>
<keyword evidence="3 6" id="KW-0802">TPR repeat</keyword>
<evidence type="ECO:0000256" key="1">
    <source>
        <dbReference type="ARBA" id="ARBA00022553"/>
    </source>
</evidence>
<feature type="repeat" description="TPR" evidence="6">
    <location>
        <begin position="278"/>
        <end position="311"/>
    </location>
</feature>
<evidence type="ECO:0000256" key="4">
    <source>
        <dbReference type="ARBA" id="ARBA00063969"/>
    </source>
</evidence>
<evidence type="ECO:0000313" key="8">
    <source>
        <dbReference type="EMBL" id="KAH3787028.1"/>
    </source>
</evidence>
<dbReference type="InterPro" id="IPR019734">
    <property type="entry name" value="TPR_rpt"/>
</dbReference>
<gene>
    <name evidence="8" type="ORF">DPMN_165147</name>
</gene>
<evidence type="ECO:0000256" key="3">
    <source>
        <dbReference type="ARBA" id="ARBA00022803"/>
    </source>
</evidence>